<organism evidence="1">
    <name type="scientific">Cellulosimicrobium sp. ES-005</name>
    <dbReference type="NCBI Taxonomy" id="3163031"/>
    <lineage>
        <taxon>Bacteria</taxon>
        <taxon>Bacillati</taxon>
        <taxon>Actinomycetota</taxon>
        <taxon>Actinomycetes</taxon>
        <taxon>Micrococcales</taxon>
        <taxon>Promicromonosporaceae</taxon>
        <taxon>Cellulosimicrobium</taxon>
    </lineage>
</organism>
<protein>
    <recommendedName>
        <fullName evidence="2">Exonuclease</fullName>
    </recommendedName>
</protein>
<dbReference type="EMBL" id="CP159290">
    <property type="protein sequence ID" value="XCH28831.1"/>
    <property type="molecule type" value="Genomic_DNA"/>
</dbReference>
<dbReference type="Gene3D" id="3.60.21.10">
    <property type="match status" value="1"/>
</dbReference>
<evidence type="ECO:0000313" key="1">
    <source>
        <dbReference type="EMBL" id="XCH28831.1"/>
    </source>
</evidence>
<gene>
    <name evidence="1" type="ORF">ABRQ22_14625</name>
</gene>
<evidence type="ECO:0008006" key="2">
    <source>
        <dbReference type="Google" id="ProtNLM"/>
    </source>
</evidence>
<dbReference type="AlphaFoldDB" id="A0AAU8FXN2"/>
<name>A0AAU8FXN2_9MICO</name>
<proteinExistence type="predicted"/>
<dbReference type="RefSeq" id="WP_144721142.1">
    <property type="nucleotide sequence ID" value="NZ_CP159290.1"/>
</dbReference>
<accession>A0AAU8FXN2</accession>
<dbReference type="InterPro" id="IPR029052">
    <property type="entry name" value="Metallo-depent_PP-like"/>
</dbReference>
<dbReference type="SUPFAM" id="SSF56300">
    <property type="entry name" value="Metallo-dependent phosphatases"/>
    <property type="match status" value="1"/>
</dbReference>
<reference evidence="1" key="1">
    <citation type="submission" date="2024-06" db="EMBL/GenBank/DDBJ databases">
        <title>Complete genome sequence of the cellulolytic actinobacterium, Cellulosimicrobium ES-005.</title>
        <authorList>
            <person name="Matthews C.T."/>
            <person name="Underwood K.D."/>
            <person name="Ghanchi K.M."/>
            <person name="Fields S.D."/>
            <person name="Gardner S.G."/>
        </authorList>
    </citation>
    <scope>NUCLEOTIDE SEQUENCE</scope>
    <source>
        <strain evidence="1">ES-005</strain>
    </source>
</reference>
<sequence length="399" mass="43269">MTDTLAERLLAKPTAPALPARAGTGTLTTELEVKGDVATATVKTETKSQAELEGEARSVLERYDLDPADWEVTGFRSSAWTMPSGDEGTSARFTFGRRGTAAAGRTVDIDDLLERVRAARAPSYIETFTGGGKGFVLAIGDMQYGKIDGDGAEGTVQRAFEAISKAADLLRELRETGSELITRIHVAWLGDHIEGFQSQGGANVWRTPLTLNEQIRLTRQTMLHALEEFAPFGLPLSMAAVPGNHGETTRFAGKGVTRYDDSHDTESLIAVSDAARMNPEAFGHVSFYVPETDEMTVVLDVAGTRVAHVHGHQYRAGKHFDWWEGQAFGGSPLRDADLLLAGHLHHFHVDTRGPRTFIGTPALESESTWWRHATGMTGSPGVVATLTKDGQTSPMWVIQ</sequence>